<dbReference type="EMBL" id="SOBK01000001">
    <property type="protein sequence ID" value="TDT91841.1"/>
    <property type="molecule type" value="Genomic_DNA"/>
</dbReference>
<gene>
    <name evidence="2" type="ORF">AWY79_06875</name>
    <name evidence="3" type="ORF">EDC59_101244</name>
</gene>
<reference evidence="3 5" key="2">
    <citation type="submission" date="2019-03" db="EMBL/GenBank/DDBJ databases">
        <title>Genomic Encyclopedia of Type Strains, Phase IV (KMG-IV): sequencing the most valuable type-strain genomes for metagenomic binning, comparative biology and taxonomic classification.</title>
        <authorList>
            <person name="Goeker M."/>
        </authorList>
    </citation>
    <scope>NUCLEOTIDE SEQUENCE [LARGE SCALE GENOMIC DNA]</scope>
    <source>
        <strain evidence="3 5">DSM 101483</strain>
    </source>
</reference>
<protein>
    <submittedName>
        <fullName evidence="3">Uncharacterized protein</fullName>
    </submittedName>
</protein>
<dbReference type="Proteomes" id="UP000055611">
    <property type="component" value="Chromosome"/>
</dbReference>
<evidence type="ECO:0000313" key="3">
    <source>
        <dbReference type="EMBL" id="TDT91841.1"/>
    </source>
</evidence>
<dbReference type="OrthoDB" id="5453900at2"/>
<evidence type="ECO:0000313" key="5">
    <source>
        <dbReference type="Proteomes" id="UP000295506"/>
    </source>
</evidence>
<evidence type="ECO:0000313" key="2">
    <source>
        <dbReference type="EMBL" id="AMK10847.1"/>
    </source>
</evidence>
<accession>A0A126QLX8</accession>
<dbReference type="AlphaFoldDB" id="A0A126QLX8"/>
<proteinExistence type="predicted"/>
<dbReference type="KEGG" id="dej:AWY79_06875"/>
<feature type="region of interest" description="Disordered" evidence="1">
    <location>
        <begin position="139"/>
        <end position="168"/>
    </location>
</feature>
<sequence>MDGVLTFFHGEIRLGSKLVPGILKGVQVRGTVVFDEAESDGLSGKLKTPKGWDDCAVTFTVELLTEADSTCYDKLANLDALFRGYDNAANPRVLDVANPHITSRGIERVVFAGLDSSETDQDDVVLAVLNFTEHRPPVIRAEKRTASASAESQGNGPGLDASIGERAR</sequence>
<evidence type="ECO:0000256" key="1">
    <source>
        <dbReference type="SAM" id="MobiDB-lite"/>
    </source>
</evidence>
<keyword evidence="4" id="KW-1185">Reference proteome</keyword>
<dbReference type="EMBL" id="CP014206">
    <property type="protein sequence ID" value="AMK10847.1"/>
    <property type="molecule type" value="Genomic_DNA"/>
</dbReference>
<dbReference type="RefSeq" id="WP_066801903.1">
    <property type="nucleotide sequence ID" value="NZ_CP014206.1"/>
</dbReference>
<name>A0A126QLX8_9BACT</name>
<reference evidence="2 4" key="1">
    <citation type="journal article" date="2016" name="Front. Microbiol.">
        <title>Genome Sequence of the Piezophilic, Mesophilic Sulfate-Reducing Bacterium Desulfovibrio indicus J2T.</title>
        <authorList>
            <person name="Cao J."/>
            <person name="Maignien L."/>
            <person name="Shao Z."/>
            <person name="Alain K."/>
            <person name="Jebbar M."/>
        </authorList>
    </citation>
    <scope>NUCLEOTIDE SEQUENCE [LARGE SCALE GENOMIC DNA]</scope>
    <source>
        <strain evidence="2 4">J2</strain>
    </source>
</reference>
<evidence type="ECO:0000313" key="4">
    <source>
        <dbReference type="Proteomes" id="UP000055611"/>
    </source>
</evidence>
<organism evidence="3 5">
    <name type="scientific">Pseudodesulfovibrio indicus</name>
    <dbReference type="NCBI Taxonomy" id="1716143"/>
    <lineage>
        <taxon>Bacteria</taxon>
        <taxon>Pseudomonadati</taxon>
        <taxon>Thermodesulfobacteriota</taxon>
        <taxon>Desulfovibrionia</taxon>
        <taxon>Desulfovibrionales</taxon>
        <taxon>Desulfovibrionaceae</taxon>
    </lineage>
</organism>
<dbReference type="Proteomes" id="UP000295506">
    <property type="component" value="Unassembled WGS sequence"/>
</dbReference>